<dbReference type="Proteomes" id="UP000635726">
    <property type="component" value="Unassembled WGS sequence"/>
</dbReference>
<dbReference type="InterPro" id="IPR002937">
    <property type="entry name" value="Amino_oxidase"/>
</dbReference>
<reference evidence="2" key="2">
    <citation type="submission" date="2020-09" db="EMBL/GenBank/DDBJ databases">
        <authorList>
            <person name="Sun Q."/>
            <person name="Ohkuma M."/>
        </authorList>
    </citation>
    <scope>NUCLEOTIDE SEQUENCE</scope>
    <source>
        <strain evidence="2">JCM 14371</strain>
    </source>
</reference>
<reference evidence="2" key="1">
    <citation type="journal article" date="2014" name="Int. J. Syst. Evol. Microbiol.">
        <title>Complete genome sequence of Corynebacterium casei LMG S-19264T (=DSM 44701T), isolated from a smear-ripened cheese.</title>
        <authorList>
            <consortium name="US DOE Joint Genome Institute (JGI-PGF)"/>
            <person name="Walter F."/>
            <person name="Albersmeier A."/>
            <person name="Kalinowski J."/>
            <person name="Ruckert C."/>
        </authorList>
    </citation>
    <scope>NUCLEOTIDE SEQUENCE</scope>
    <source>
        <strain evidence="2">JCM 14371</strain>
    </source>
</reference>
<evidence type="ECO:0000259" key="1">
    <source>
        <dbReference type="Pfam" id="PF01593"/>
    </source>
</evidence>
<protein>
    <recommendedName>
        <fullName evidence="1">Amine oxidase domain-containing protein</fullName>
    </recommendedName>
</protein>
<sequence>MTTGGTGSGAGGTGGTLDAAGVLIVGAGLAGLALARDLVRAGRQVMVLDKSRGVSGRSSTRRAGDTARLDHGARFFTARHERTLGLVREGLQAGWLAEWTRGVPRWQAETVTAESGGHPRYVPPAGMSALGRELARDVQVQLEAQVTSLRRAGNVWHAVTQDGRTFTAGTVILNLPAPQIVPLLAGTDVDVTPLQAVTFDPCWAVGALLGADVPGADWPALRVQDHQALEWVAREHTKRPPGHPPALMLHARPDWTRDHLQDDRDAVAAALLAHAAEVAGPFTVSGSFAHRWLYATPAARFPDAHGWLPDAQIGWCGDWCTPDPHGPRVEAALLSGWTLADTLLTRP</sequence>
<feature type="domain" description="Amine oxidase" evidence="1">
    <location>
        <begin position="119"/>
        <end position="343"/>
    </location>
</feature>
<dbReference type="InterPro" id="IPR036188">
    <property type="entry name" value="FAD/NAD-bd_sf"/>
</dbReference>
<dbReference type="AlphaFoldDB" id="A0A917PS86"/>
<comment type="caution">
    <text evidence="2">The sequence shown here is derived from an EMBL/GenBank/DDBJ whole genome shotgun (WGS) entry which is preliminary data.</text>
</comment>
<evidence type="ECO:0000313" key="3">
    <source>
        <dbReference type="Proteomes" id="UP000635726"/>
    </source>
</evidence>
<dbReference type="RefSeq" id="WP_188964812.1">
    <property type="nucleotide sequence ID" value="NZ_BMOE01000025.1"/>
</dbReference>
<gene>
    <name evidence="2" type="ORF">GCM10008939_37110</name>
</gene>
<dbReference type="PANTHER" id="PTHR16128:SF5">
    <property type="entry name" value="FAD_NAD(P)-BINDING OXIDOREDUCTASE FAMILY PROTEIN"/>
    <property type="match status" value="1"/>
</dbReference>
<proteinExistence type="predicted"/>
<dbReference type="GO" id="GO:0016491">
    <property type="term" value="F:oxidoreductase activity"/>
    <property type="evidence" value="ECO:0007669"/>
    <property type="project" value="InterPro"/>
</dbReference>
<evidence type="ECO:0000313" key="2">
    <source>
        <dbReference type="EMBL" id="GGJ89720.1"/>
    </source>
</evidence>
<name>A0A917PS86_9DEIO</name>
<dbReference type="EMBL" id="BMOE01000025">
    <property type="protein sequence ID" value="GGJ89720.1"/>
    <property type="molecule type" value="Genomic_DNA"/>
</dbReference>
<dbReference type="SUPFAM" id="SSF51905">
    <property type="entry name" value="FAD/NAD(P)-binding domain"/>
    <property type="match status" value="1"/>
</dbReference>
<organism evidence="2 3">
    <name type="scientific">Deinococcus aquiradiocola</name>
    <dbReference type="NCBI Taxonomy" id="393059"/>
    <lineage>
        <taxon>Bacteria</taxon>
        <taxon>Thermotogati</taxon>
        <taxon>Deinococcota</taxon>
        <taxon>Deinococci</taxon>
        <taxon>Deinococcales</taxon>
        <taxon>Deinococcaceae</taxon>
        <taxon>Deinococcus</taxon>
    </lineage>
</organism>
<keyword evidence="3" id="KW-1185">Reference proteome</keyword>
<accession>A0A917PS86</accession>
<dbReference type="Gene3D" id="3.50.50.60">
    <property type="entry name" value="FAD/NAD(P)-binding domain"/>
    <property type="match status" value="1"/>
</dbReference>
<dbReference type="Gene3D" id="3.90.660.10">
    <property type="match status" value="1"/>
</dbReference>
<dbReference type="Pfam" id="PF01593">
    <property type="entry name" value="Amino_oxidase"/>
    <property type="match status" value="1"/>
</dbReference>
<dbReference type="Pfam" id="PF13450">
    <property type="entry name" value="NAD_binding_8"/>
    <property type="match status" value="1"/>
</dbReference>
<dbReference type="PANTHER" id="PTHR16128">
    <property type="entry name" value="FAD/NAD(P)-BINDING OXIDOREDUCTASE FAMILY PROTEIN"/>
    <property type="match status" value="1"/>
</dbReference>